<evidence type="ECO:0000256" key="1">
    <source>
        <dbReference type="SAM" id="MobiDB-lite"/>
    </source>
</evidence>
<sequence length="100" mass="11420">MNGPKGEGTEWWNHCTEDGSNSRDDKVFGPATGFSRGDNVSLSFQFELLVLVGCCRQAGVWCTLSRVRHVPFNVFSFILVRHVALCFFRTYAVVNWFHYP</sequence>
<keyword evidence="3" id="KW-1185">Reference proteome</keyword>
<evidence type="ECO:0000313" key="2">
    <source>
        <dbReference type="EMBL" id="KAF5180677.1"/>
    </source>
</evidence>
<dbReference type="EMBL" id="JABWDY010037079">
    <property type="protein sequence ID" value="KAF5180677.1"/>
    <property type="molecule type" value="Genomic_DNA"/>
</dbReference>
<gene>
    <name evidence="2" type="ORF">FRX31_029736</name>
</gene>
<organism evidence="2 3">
    <name type="scientific">Thalictrum thalictroides</name>
    <name type="common">Rue-anemone</name>
    <name type="synonym">Anemone thalictroides</name>
    <dbReference type="NCBI Taxonomy" id="46969"/>
    <lineage>
        <taxon>Eukaryota</taxon>
        <taxon>Viridiplantae</taxon>
        <taxon>Streptophyta</taxon>
        <taxon>Embryophyta</taxon>
        <taxon>Tracheophyta</taxon>
        <taxon>Spermatophyta</taxon>
        <taxon>Magnoliopsida</taxon>
        <taxon>Ranunculales</taxon>
        <taxon>Ranunculaceae</taxon>
        <taxon>Thalictroideae</taxon>
        <taxon>Thalictrum</taxon>
    </lineage>
</organism>
<reference evidence="2 3" key="1">
    <citation type="submission" date="2020-06" db="EMBL/GenBank/DDBJ databases">
        <title>Transcriptomic and genomic resources for Thalictrum thalictroides and T. hernandezii: Facilitating candidate gene discovery in an emerging model plant lineage.</title>
        <authorList>
            <person name="Arias T."/>
            <person name="Riano-Pachon D.M."/>
            <person name="Di Stilio V.S."/>
        </authorList>
    </citation>
    <scope>NUCLEOTIDE SEQUENCE [LARGE SCALE GENOMIC DNA]</scope>
    <source>
        <strain evidence="3">cv. WT478/WT964</strain>
        <tissue evidence="2">Leaves</tissue>
    </source>
</reference>
<comment type="caution">
    <text evidence="2">The sequence shown here is derived from an EMBL/GenBank/DDBJ whole genome shotgun (WGS) entry which is preliminary data.</text>
</comment>
<feature type="compositionally biased region" description="Basic and acidic residues" evidence="1">
    <location>
        <begin position="15"/>
        <end position="24"/>
    </location>
</feature>
<feature type="region of interest" description="Disordered" evidence="1">
    <location>
        <begin position="1"/>
        <end position="24"/>
    </location>
</feature>
<dbReference type="AlphaFoldDB" id="A0A7J6V7D4"/>
<accession>A0A7J6V7D4</accession>
<dbReference type="Proteomes" id="UP000554482">
    <property type="component" value="Unassembled WGS sequence"/>
</dbReference>
<proteinExistence type="predicted"/>
<name>A0A7J6V7D4_THATH</name>
<protein>
    <submittedName>
        <fullName evidence="2">Uncharacterized protein</fullName>
    </submittedName>
</protein>
<evidence type="ECO:0000313" key="3">
    <source>
        <dbReference type="Proteomes" id="UP000554482"/>
    </source>
</evidence>